<dbReference type="Proteomes" id="UP000321197">
    <property type="component" value="Unassembled WGS sequence"/>
</dbReference>
<dbReference type="Pfam" id="PF10124">
    <property type="entry name" value="Mu-like_gpT"/>
    <property type="match status" value="3"/>
</dbReference>
<gene>
    <name evidence="2" type="ORF">MHY01S_00920</name>
</gene>
<evidence type="ECO:0000313" key="3">
    <source>
        <dbReference type="Proteomes" id="UP000321197"/>
    </source>
</evidence>
<dbReference type="RefSeq" id="WP_119340513.1">
    <property type="nucleotide sequence ID" value="NZ_BJXL01000001.1"/>
</dbReference>
<sequence length="301" mass="33642">MIITDANLASLRRSFRALAYEALAQVDLQWNQIAMQAPSNTSANTYGWLADVPGMKEWLDERDVKNLSESSYTIKNRDFELTVAVKQNDIEDDNLGVYTPMFRMLGEEVAYHRDQLVFDVLKAGFTQTCYDGKTFFATDHKVGKQTVSNRGNVPLTAANFEAALAQMQKIPNAAGRPMRLFMGTGERAPLLVVGPDLRATAESIVALRTLSGGGENPNYQKARLLVVPELSGTASAYWFLLETSRAVKPLILQVRQEPRFTALDRPTDENVFKRKEYVYGFDDRKNAGYAFWQLAYGSTGA</sequence>
<dbReference type="EMBL" id="BJXL01000001">
    <property type="protein sequence ID" value="GEM81926.1"/>
    <property type="molecule type" value="Genomic_DNA"/>
</dbReference>
<proteinExistence type="predicted"/>
<evidence type="ECO:0000259" key="1">
    <source>
        <dbReference type="Pfam" id="PF10124"/>
    </source>
</evidence>
<organism evidence="2 3">
    <name type="scientific">Meiothermus hypogaeus NBRC 106114</name>
    <dbReference type="NCBI Taxonomy" id="1227553"/>
    <lineage>
        <taxon>Bacteria</taxon>
        <taxon>Thermotogati</taxon>
        <taxon>Deinococcota</taxon>
        <taxon>Deinococci</taxon>
        <taxon>Thermales</taxon>
        <taxon>Thermaceae</taxon>
        <taxon>Meiothermus</taxon>
    </lineage>
</organism>
<name>A0A511QYZ2_9DEIN</name>
<evidence type="ECO:0000313" key="2">
    <source>
        <dbReference type="EMBL" id="GEM81926.1"/>
    </source>
</evidence>
<accession>A0A511QYZ2</accession>
<dbReference type="InterPro" id="IPR018774">
    <property type="entry name" value="Phage_Mu_GpT"/>
</dbReference>
<reference evidence="2 3" key="1">
    <citation type="submission" date="2019-07" db="EMBL/GenBank/DDBJ databases">
        <title>Whole genome shotgun sequence of Meiothermus hypogaeus NBRC 106114.</title>
        <authorList>
            <person name="Hosoyama A."/>
            <person name="Uohara A."/>
            <person name="Ohji S."/>
            <person name="Ichikawa N."/>
        </authorList>
    </citation>
    <scope>NUCLEOTIDE SEQUENCE [LARGE SCALE GENOMIC DNA]</scope>
    <source>
        <strain evidence="2 3">NBRC 106114</strain>
    </source>
</reference>
<dbReference type="OrthoDB" id="9804833at2"/>
<feature type="domain" description="Bacteriophage Mu GpT" evidence="1">
    <location>
        <begin position="154"/>
        <end position="229"/>
    </location>
</feature>
<feature type="domain" description="Bacteriophage Mu GpT" evidence="1">
    <location>
        <begin position="9"/>
        <end position="149"/>
    </location>
</feature>
<dbReference type="AlphaFoldDB" id="A0A511QYZ2"/>
<feature type="domain" description="Bacteriophage Mu GpT" evidence="1">
    <location>
        <begin position="232"/>
        <end position="299"/>
    </location>
</feature>
<protein>
    <recommendedName>
        <fullName evidence="1">Bacteriophage Mu GpT domain-containing protein</fullName>
    </recommendedName>
</protein>
<comment type="caution">
    <text evidence="2">The sequence shown here is derived from an EMBL/GenBank/DDBJ whole genome shotgun (WGS) entry which is preliminary data.</text>
</comment>